<dbReference type="SUPFAM" id="SSF63380">
    <property type="entry name" value="Riboflavin synthase domain-like"/>
    <property type="match status" value="1"/>
</dbReference>
<evidence type="ECO:0000256" key="1">
    <source>
        <dbReference type="ARBA" id="ARBA00001974"/>
    </source>
</evidence>
<keyword evidence="6" id="KW-0274">FAD</keyword>
<dbReference type="GO" id="GO:0034599">
    <property type="term" value="P:cellular response to oxidative stress"/>
    <property type="evidence" value="ECO:0007669"/>
    <property type="project" value="TreeGrafter"/>
</dbReference>
<comment type="cofactor">
    <cofactor evidence="9">
        <name>[2Fe-2S] cluster</name>
        <dbReference type="ChEBI" id="CHEBI:190135"/>
    </cofactor>
</comment>
<evidence type="ECO:0000256" key="4">
    <source>
        <dbReference type="ARBA" id="ARBA00022630"/>
    </source>
</evidence>
<dbReference type="InterPro" id="IPR017927">
    <property type="entry name" value="FAD-bd_FR_type"/>
</dbReference>
<evidence type="ECO:0000256" key="8">
    <source>
        <dbReference type="ARBA" id="ARBA00023002"/>
    </source>
</evidence>
<dbReference type="InterPro" id="IPR051930">
    <property type="entry name" value="FNR_type-1"/>
</dbReference>
<accession>A4C4Y9</accession>
<dbReference type="PRINTS" id="PR00410">
    <property type="entry name" value="PHEHYDRXLASE"/>
</dbReference>
<evidence type="ECO:0000256" key="2">
    <source>
        <dbReference type="ARBA" id="ARBA00008312"/>
    </source>
</evidence>
<dbReference type="STRING" id="87626.PTD2_03591"/>
<dbReference type="SUPFAM" id="SSF52343">
    <property type="entry name" value="Ferredoxin reductase-like, C-terminal NADP-linked domain"/>
    <property type="match status" value="1"/>
</dbReference>
<keyword evidence="7" id="KW-0521">NADP</keyword>
<dbReference type="EMBL" id="AAOH01000001">
    <property type="protein sequence ID" value="EAR30621.1"/>
    <property type="molecule type" value="Genomic_DNA"/>
</dbReference>
<evidence type="ECO:0000256" key="7">
    <source>
        <dbReference type="ARBA" id="ARBA00022857"/>
    </source>
</evidence>
<evidence type="ECO:0000256" key="6">
    <source>
        <dbReference type="ARBA" id="ARBA00022827"/>
    </source>
</evidence>
<dbReference type="eggNOG" id="COG1018">
    <property type="taxonomic scope" value="Bacteria"/>
</dbReference>
<feature type="domain" description="FAD-binding FR-type" evidence="11">
    <location>
        <begin position="6"/>
        <end position="105"/>
    </location>
</feature>
<keyword evidence="5" id="KW-0547">Nucleotide-binding</keyword>
<comment type="catalytic activity">
    <reaction evidence="10">
        <text>2 reduced [2Fe-2S]-[ferredoxin] + NADP(+) + H(+) = 2 oxidized [2Fe-2S]-[ferredoxin] + NADPH</text>
        <dbReference type="Rhea" id="RHEA:20125"/>
        <dbReference type="Rhea" id="RHEA-COMP:10000"/>
        <dbReference type="Rhea" id="RHEA-COMP:10001"/>
        <dbReference type="ChEBI" id="CHEBI:15378"/>
        <dbReference type="ChEBI" id="CHEBI:33737"/>
        <dbReference type="ChEBI" id="CHEBI:33738"/>
        <dbReference type="ChEBI" id="CHEBI:57783"/>
        <dbReference type="ChEBI" id="CHEBI:58349"/>
        <dbReference type="EC" id="1.18.1.2"/>
    </reaction>
</comment>
<dbReference type="InterPro" id="IPR001433">
    <property type="entry name" value="OxRdtase_FAD/NAD-bd"/>
</dbReference>
<evidence type="ECO:0000256" key="10">
    <source>
        <dbReference type="ARBA" id="ARBA00047776"/>
    </source>
</evidence>
<name>A4C4Y9_9GAMM</name>
<dbReference type="Gene3D" id="3.40.50.80">
    <property type="entry name" value="Nucleotide-binding domain of ferredoxin-NADP reductase (FNR) module"/>
    <property type="match status" value="1"/>
</dbReference>
<evidence type="ECO:0000256" key="5">
    <source>
        <dbReference type="ARBA" id="ARBA00022741"/>
    </source>
</evidence>
<dbReference type="AlphaFoldDB" id="A4C4Y9"/>
<dbReference type="GO" id="GO:0000166">
    <property type="term" value="F:nucleotide binding"/>
    <property type="evidence" value="ECO:0007669"/>
    <property type="project" value="UniProtKB-KW"/>
</dbReference>
<dbReference type="Pfam" id="PF00175">
    <property type="entry name" value="NAD_binding_1"/>
    <property type="match status" value="1"/>
</dbReference>
<dbReference type="PANTHER" id="PTHR47878:SF1">
    <property type="entry name" value="FLAVODOXIN_FERREDOXIN--NADP REDUCTASE"/>
    <property type="match status" value="1"/>
</dbReference>
<dbReference type="PROSITE" id="PS51384">
    <property type="entry name" value="FAD_FR"/>
    <property type="match status" value="1"/>
</dbReference>
<dbReference type="InterPro" id="IPR008333">
    <property type="entry name" value="Cbr1-like_FAD-bd_dom"/>
</dbReference>
<dbReference type="PANTHER" id="PTHR47878">
    <property type="entry name" value="OXIDOREDUCTASE FAD/NAD(P)-BINDING DOMAIN PROTEIN"/>
    <property type="match status" value="1"/>
</dbReference>
<gene>
    <name evidence="12" type="ORF">PTD2_03591</name>
</gene>
<dbReference type="Proteomes" id="UP000006201">
    <property type="component" value="Unassembled WGS sequence"/>
</dbReference>
<comment type="cofactor">
    <cofactor evidence="1">
        <name>FAD</name>
        <dbReference type="ChEBI" id="CHEBI:57692"/>
    </cofactor>
</comment>
<evidence type="ECO:0000256" key="3">
    <source>
        <dbReference type="ARBA" id="ARBA00013223"/>
    </source>
</evidence>
<dbReference type="Gene3D" id="2.40.30.10">
    <property type="entry name" value="Translation factors"/>
    <property type="match status" value="1"/>
</dbReference>
<proteinExistence type="inferred from homology"/>
<evidence type="ECO:0000259" key="11">
    <source>
        <dbReference type="PROSITE" id="PS51384"/>
    </source>
</evidence>
<keyword evidence="8" id="KW-0560">Oxidoreductase</keyword>
<organism evidence="12 13">
    <name type="scientific">Pseudoalteromonas tunicata D2</name>
    <dbReference type="NCBI Taxonomy" id="87626"/>
    <lineage>
        <taxon>Bacteria</taxon>
        <taxon>Pseudomonadati</taxon>
        <taxon>Pseudomonadota</taxon>
        <taxon>Gammaproteobacteria</taxon>
        <taxon>Alteromonadales</taxon>
        <taxon>Pseudoalteromonadaceae</taxon>
        <taxon>Pseudoalteromonas</taxon>
    </lineage>
</organism>
<dbReference type="EC" id="1.18.1.2" evidence="3"/>
<keyword evidence="4" id="KW-0285">Flavoprotein</keyword>
<dbReference type="GO" id="GO:0042167">
    <property type="term" value="P:heme catabolic process"/>
    <property type="evidence" value="ECO:0007669"/>
    <property type="project" value="TreeGrafter"/>
</dbReference>
<comment type="similarity">
    <text evidence="2">Belongs to the ferredoxin--NADP reductase type 1 family.</text>
</comment>
<evidence type="ECO:0000313" key="13">
    <source>
        <dbReference type="Proteomes" id="UP000006201"/>
    </source>
</evidence>
<sequence length="250" mass="28528">MEWIMANWKTATVKEIVWWNKRLFSLIVQAQIEPFKAGQFTKLALVNEGNRIARAYSFVNPPSHADLEFYLINVEDGLLSPPLGQLKAGDQLQIASQASGFFTLDEVPAAEQLWLLATGTAIGPFLSILQNEEVWDKFKTIHLVHGVRKKEDLSYRDLINQLMERHSQLKYVSLLSQEKNLDGLNGRITTALEQKSLEQYFAVQATPNNSQFMICGNPAMVKESCQILLNQGFRRNRRSEPGQITVEQYW</sequence>
<dbReference type="Pfam" id="PF00970">
    <property type="entry name" value="FAD_binding_6"/>
    <property type="match status" value="1"/>
</dbReference>
<protein>
    <recommendedName>
        <fullName evidence="3">ferredoxin--NADP(+) reductase</fullName>
        <ecNumber evidence="3">1.18.1.2</ecNumber>
    </recommendedName>
</protein>
<dbReference type="GO" id="GO:0004324">
    <property type="term" value="F:ferredoxin-NADP+ reductase activity"/>
    <property type="evidence" value="ECO:0007669"/>
    <property type="project" value="UniProtKB-EC"/>
</dbReference>
<comment type="caution">
    <text evidence="12">The sequence shown here is derived from an EMBL/GenBank/DDBJ whole genome shotgun (WGS) entry which is preliminary data.</text>
</comment>
<dbReference type="InterPro" id="IPR017938">
    <property type="entry name" value="Riboflavin_synthase-like_b-brl"/>
</dbReference>
<evidence type="ECO:0000256" key="9">
    <source>
        <dbReference type="ARBA" id="ARBA00034078"/>
    </source>
</evidence>
<dbReference type="InterPro" id="IPR033892">
    <property type="entry name" value="FNR_bac"/>
</dbReference>
<dbReference type="InterPro" id="IPR039261">
    <property type="entry name" value="FNR_nucleotide-bd"/>
</dbReference>
<evidence type="ECO:0000313" key="12">
    <source>
        <dbReference type="EMBL" id="EAR30621.1"/>
    </source>
</evidence>
<keyword evidence="13" id="KW-1185">Reference proteome</keyword>
<dbReference type="CDD" id="cd06195">
    <property type="entry name" value="FNR1"/>
    <property type="match status" value="1"/>
</dbReference>
<dbReference type="HOGENOM" id="CLU_003827_3_0_6"/>
<reference evidence="12 13" key="1">
    <citation type="submission" date="2006-02" db="EMBL/GenBank/DDBJ databases">
        <authorList>
            <person name="Moran M.A."/>
            <person name="Kjelleberg S."/>
            <person name="Egan S."/>
            <person name="Saunders N."/>
            <person name="Thomas T."/>
            <person name="Ferriera S."/>
            <person name="Johnson J."/>
            <person name="Kravitz S."/>
            <person name="Halpern A."/>
            <person name="Remington K."/>
            <person name="Beeson K."/>
            <person name="Tran B."/>
            <person name="Rogers Y.-H."/>
            <person name="Friedman R."/>
            <person name="Venter J.C."/>
        </authorList>
    </citation>
    <scope>NUCLEOTIDE SEQUENCE [LARGE SCALE GENOMIC DNA]</scope>
    <source>
        <strain evidence="12 13">D2</strain>
    </source>
</reference>